<dbReference type="NCBIfam" id="TIGR01080">
    <property type="entry name" value="rplX_A_E"/>
    <property type="match status" value="1"/>
</dbReference>
<protein>
    <recommendedName>
        <fullName evidence="4">Large ribosomal subunit protein uL24</fullName>
    </recommendedName>
</protein>
<dbReference type="CDD" id="cd06089">
    <property type="entry name" value="KOW_RPL26"/>
    <property type="match status" value="1"/>
</dbReference>
<dbReference type="SUPFAM" id="SSF50104">
    <property type="entry name" value="Translation proteins SH3-like domain"/>
    <property type="match status" value="1"/>
</dbReference>
<dbReference type="GO" id="GO:0019843">
    <property type="term" value="F:rRNA binding"/>
    <property type="evidence" value="ECO:0007669"/>
    <property type="project" value="UniProtKB-UniRule"/>
</dbReference>
<dbReference type="PROSITE" id="PS01108">
    <property type="entry name" value="RIBOSOMAL_L24"/>
    <property type="match status" value="1"/>
</dbReference>
<dbReference type="InterPro" id="IPR005756">
    <property type="entry name" value="Ribosomal_uL24_euk/arc"/>
</dbReference>
<comment type="subunit">
    <text evidence="4">Part of the 50S ribosomal subunit.</text>
</comment>
<evidence type="ECO:0000256" key="1">
    <source>
        <dbReference type="ARBA" id="ARBA00010618"/>
    </source>
</evidence>
<gene>
    <name evidence="4" type="primary">rpl24</name>
    <name evidence="6" type="ORF">DRO07_00360</name>
</gene>
<comment type="caution">
    <text evidence="6">The sequence shown here is derived from an EMBL/GenBank/DDBJ whole genome shotgun (WGS) entry which is preliminary data.</text>
</comment>
<dbReference type="Gene3D" id="2.30.30.30">
    <property type="match status" value="1"/>
</dbReference>
<dbReference type="Pfam" id="PF00467">
    <property type="entry name" value="KOW"/>
    <property type="match status" value="1"/>
</dbReference>
<name>A0A497JHY8_9ARCH</name>
<evidence type="ECO:0000313" key="6">
    <source>
        <dbReference type="EMBL" id="RLG70357.1"/>
    </source>
</evidence>
<proteinExistence type="inferred from homology"/>
<dbReference type="SMART" id="SM00739">
    <property type="entry name" value="KOW"/>
    <property type="match status" value="1"/>
</dbReference>
<dbReference type="GO" id="GO:0015934">
    <property type="term" value="C:large ribosomal subunit"/>
    <property type="evidence" value="ECO:0007669"/>
    <property type="project" value="UniProtKB-UniRule"/>
</dbReference>
<keyword evidence="3 4" id="KW-0687">Ribonucleoprotein</keyword>
<feature type="domain" description="KOW" evidence="5">
    <location>
        <begin position="43"/>
        <end position="70"/>
    </location>
</feature>
<keyword evidence="4" id="KW-0694">RNA-binding</keyword>
<comment type="function">
    <text evidence="4">One of two assembly initiator proteins, it binds directly to the 5'-end of the 23S rRNA, where it nucleates assembly of the 50S subunit.</text>
</comment>
<evidence type="ECO:0000256" key="2">
    <source>
        <dbReference type="ARBA" id="ARBA00022980"/>
    </source>
</evidence>
<comment type="similarity">
    <text evidence="1 4">Belongs to the universal ribosomal protein uL24 family.</text>
</comment>
<comment type="function">
    <text evidence="4">Located at the polypeptide exit tunnel on the outside of the subunit.</text>
</comment>
<dbReference type="AlphaFoldDB" id="A0A497JHY8"/>
<dbReference type="GO" id="GO:0003735">
    <property type="term" value="F:structural constituent of ribosome"/>
    <property type="evidence" value="ECO:0007669"/>
    <property type="project" value="UniProtKB-UniRule"/>
</dbReference>
<dbReference type="InterPro" id="IPR041988">
    <property type="entry name" value="Ribosomal_uL24_KOW"/>
</dbReference>
<sequence length="125" mass="14534">MVSKKPAKQRKETKEMPLHQRKRLVGAHLSKELRDSLKRRSLAVRKGDTVKVMRGKYRGKTGKVAKVDLRKARVYIEKLAKKKVDGTEVLMPFNASNLMIIGMDRSDEKRVKHREKEIKEVKKVK</sequence>
<evidence type="ECO:0000259" key="5">
    <source>
        <dbReference type="SMART" id="SM00739"/>
    </source>
</evidence>
<dbReference type="HAMAP" id="MF_01326_A">
    <property type="entry name" value="Ribosomal_uL24_A"/>
    <property type="match status" value="1"/>
</dbReference>
<dbReference type="InterPro" id="IPR014722">
    <property type="entry name" value="Rib_uL2_dom2"/>
</dbReference>
<evidence type="ECO:0000256" key="3">
    <source>
        <dbReference type="ARBA" id="ARBA00023274"/>
    </source>
</evidence>
<keyword evidence="4" id="KW-0699">rRNA-binding</keyword>
<accession>A0A497JHY8</accession>
<dbReference type="EMBL" id="QMWO01000007">
    <property type="protein sequence ID" value="RLG70357.1"/>
    <property type="molecule type" value="Genomic_DNA"/>
</dbReference>
<dbReference type="InterPro" id="IPR005824">
    <property type="entry name" value="KOW"/>
</dbReference>
<reference evidence="6 7" key="1">
    <citation type="submission" date="2018-06" db="EMBL/GenBank/DDBJ databases">
        <title>Extensive metabolic versatility and redundancy in microbially diverse, dynamic hydrothermal sediments.</title>
        <authorList>
            <person name="Dombrowski N."/>
            <person name="Teske A."/>
            <person name="Baker B.J."/>
        </authorList>
    </citation>
    <scope>NUCLEOTIDE SEQUENCE [LARGE SCALE GENOMIC DNA]</scope>
    <source>
        <strain evidence="6">B9_G13</strain>
    </source>
</reference>
<dbReference type="InterPro" id="IPR005825">
    <property type="entry name" value="Ribosomal_uL24_CS"/>
</dbReference>
<keyword evidence="2 4" id="KW-0689">Ribosomal protein</keyword>
<dbReference type="InterPro" id="IPR008991">
    <property type="entry name" value="Translation_prot_SH3-like_sf"/>
</dbReference>
<dbReference type="PANTHER" id="PTHR11143">
    <property type="entry name" value="60S RIBOSOMAL PROTEIN L26 FAMILY MEMBER"/>
    <property type="match status" value="1"/>
</dbReference>
<organism evidence="6 7">
    <name type="scientific">Candidatus Iainarchaeum sp</name>
    <dbReference type="NCBI Taxonomy" id="3101447"/>
    <lineage>
        <taxon>Archaea</taxon>
        <taxon>Candidatus Iainarchaeota</taxon>
        <taxon>Candidatus Iainarchaeia</taxon>
        <taxon>Candidatus Iainarchaeales</taxon>
        <taxon>Candidatus Iainarchaeaceae</taxon>
        <taxon>Candidatus Iainarchaeum</taxon>
    </lineage>
</organism>
<dbReference type="GO" id="GO:0006412">
    <property type="term" value="P:translation"/>
    <property type="evidence" value="ECO:0007669"/>
    <property type="project" value="UniProtKB-UniRule"/>
</dbReference>
<dbReference type="Pfam" id="PF16906">
    <property type="entry name" value="Ribosomal_L26"/>
    <property type="match status" value="1"/>
</dbReference>
<evidence type="ECO:0000256" key="4">
    <source>
        <dbReference type="HAMAP-Rule" id="MF_01326"/>
    </source>
</evidence>
<dbReference type="Proteomes" id="UP000277633">
    <property type="component" value="Unassembled WGS sequence"/>
</dbReference>
<evidence type="ECO:0000313" key="7">
    <source>
        <dbReference type="Proteomes" id="UP000277633"/>
    </source>
</evidence>